<reference evidence="1 2" key="1">
    <citation type="submission" date="2016-04" db="EMBL/GenBank/DDBJ databases">
        <title>A degradative enzymes factory behind the ericoid mycorrhizal symbiosis.</title>
        <authorList>
            <consortium name="DOE Joint Genome Institute"/>
            <person name="Martino E."/>
            <person name="Morin E."/>
            <person name="Grelet G."/>
            <person name="Kuo A."/>
            <person name="Kohler A."/>
            <person name="Daghino S."/>
            <person name="Barry K."/>
            <person name="Choi C."/>
            <person name="Cichocki N."/>
            <person name="Clum A."/>
            <person name="Copeland A."/>
            <person name="Hainaut M."/>
            <person name="Haridas S."/>
            <person name="Labutti K."/>
            <person name="Lindquist E."/>
            <person name="Lipzen A."/>
            <person name="Khouja H.-R."/>
            <person name="Murat C."/>
            <person name="Ohm R."/>
            <person name="Olson A."/>
            <person name="Spatafora J."/>
            <person name="Veneault-Fourrey C."/>
            <person name="Henrissat B."/>
            <person name="Grigoriev I."/>
            <person name="Martin F."/>
            <person name="Perotto S."/>
        </authorList>
    </citation>
    <scope>NUCLEOTIDE SEQUENCE [LARGE SCALE GENOMIC DNA]</scope>
    <source>
        <strain evidence="1 2">F</strain>
    </source>
</reference>
<accession>A0A2J6QXS1</accession>
<dbReference type="Pfam" id="PF26639">
    <property type="entry name" value="Het-6_barrel"/>
    <property type="match status" value="1"/>
</dbReference>
<proteinExistence type="predicted"/>
<dbReference type="OrthoDB" id="2157530at2759"/>
<dbReference type="STRING" id="1149755.A0A2J6QXS1"/>
<name>A0A2J6QXS1_HYAVF</name>
<protein>
    <submittedName>
        <fullName evidence="1">Uncharacterized protein</fullName>
    </submittedName>
</protein>
<keyword evidence="2" id="KW-1185">Reference proteome</keyword>
<dbReference type="EMBL" id="KZ613964">
    <property type="protein sequence ID" value="PMD31078.1"/>
    <property type="molecule type" value="Genomic_DNA"/>
</dbReference>
<dbReference type="PANTHER" id="PTHR24148">
    <property type="entry name" value="ANKYRIN REPEAT DOMAIN-CONTAINING PROTEIN 39 HOMOLOG-RELATED"/>
    <property type="match status" value="1"/>
</dbReference>
<dbReference type="Proteomes" id="UP000235786">
    <property type="component" value="Unassembled WGS sequence"/>
</dbReference>
<dbReference type="AlphaFoldDB" id="A0A2J6QXS1"/>
<dbReference type="PANTHER" id="PTHR24148:SF73">
    <property type="entry name" value="HET DOMAIN PROTEIN (AFU_ORTHOLOGUE AFUA_8G01020)"/>
    <property type="match status" value="1"/>
</dbReference>
<evidence type="ECO:0000313" key="1">
    <source>
        <dbReference type="EMBL" id="PMD31078.1"/>
    </source>
</evidence>
<evidence type="ECO:0000313" key="2">
    <source>
        <dbReference type="Proteomes" id="UP000235786"/>
    </source>
</evidence>
<sequence length="199" mass="21126">MAATTMATTTMATTTMASTTMASTTMASTAMASTTANKATSLEASPSLPQTRISLSTLLKRRAAVSSSVNTSAPLELSTVLAQSHPQQSVLCWPASLRSTYQDLNKYSLIKSSSRFQAAIAISGRTLFSTIEGDLGYGPVSSLPGDEVWVLENGRVPFILRPTRNNFSFSLIGECYVHGIMDGQLSARAPIEVIPLSLI</sequence>
<organism evidence="1 2">
    <name type="scientific">Hyaloscypha variabilis (strain UAMH 11265 / GT02V1 / F)</name>
    <name type="common">Meliniomyces variabilis</name>
    <dbReference type="NCBI Taxonomy" id="1149755"/>
    <lineage>
        <taxon>Eukaryota</taxon>
        <taxon>Fungi</taxon>
        <taxon>Dikarya</taxon>
        <taxon>Ascomycota</taxon>
        <taxon>Pezizomycotina</taxon>
        <taxon>Leotiomycetes</taxon>
        <taxon>Helotiales</taxon>
        <taxon>Hyaloscyphaceae</taxon>
        <taxon>Hyaloscypha</taxon>
        <taxon>Hyaloscypha variabilis</taxon>
    </lineage>
</organism>
<dbReference type="InterPro" id="IPR052895">
    <property type="entry name" value="HetReg/Transcr_Mod"/>
</dbReference>
<gene>
    <name evidence="1" type="ORF">L207DRAFT_519729</name>
</gene>